<dbReference type="InterPro" id="IPR002104">
    <property type="entry name" value="Integrase_catalytic"/>
</dbReference>
<reference evidence="3" key="2">
    <citation type="journal article" date="2014" name="ISME J.">
        <title>Microbial stratification in low pH oxic and suboxic macroscopic growths along an acid mine drainage.</title>
        <authorList>
            <person name="Mendez-Garcia C."/>
            <person name="Mesa V."/>
            <person name="Sprenger R.R."/>
            <person name="Richter M."/>
            <person name="Diez M.S."/>
            <person name="Solano J."/>
            <person name="Bargiela R."/>
            <person name="Golyshina O.V."/>
            <person name="Manteca A."/>
            <person name="Ramos J.L."/>
            <person name="Gallego J.R."/>
            <person name="Llorente I."/>
            <person name="Martins Dos Santos V.A."/>
            <person name="Jensen O.N."/>
            <person name="Pelaez A.I."/>
            <person name="Sanchez J."/>
            <person name="Ferrer M."/>
        </authorList>
    </citation>
    <scope>NUCLEOTIDE SEQUENCE</scope>
</reference>
<dbReference type="Gene3D" id="1.10.443.10">
    <property type="entry name" value="Intergrase catalytic core"/>
    <property type="match status" value="1"/>
</dbReference>
<dbReference type="GO" id="GO:0003677">
    <property type="term" value="F:DNA binding"/>
    <property type="evidence" value="ECO:0007669"/>
    <property type="project" value="InterPro"/>
</dbReference>
<gene>
    <name evidence="3" type="ORF">B1A_11081</name>
</gene>
<dbReference type="InterPro" id="IPR011010">
    <property type="entry name" value="DNA_brk_join_enz"/>
</dbReference>
<dbReference type="GO" id="GO:0015074">
    <property type="term" value="P:DNA integration"/>
    <property type="evidence" value="ECO:0007669"/>
    <property type="project" value="InterPro"/>
</dbReference>
<dbReference type="PROSITE" id="PS51898">
    <property type="entry name" value="TYR_RECOMBINASE"/>
    <property type="match status" value="1"/>
</dbReference>
<comment type="caution">
    <text evidence="3">The sequence shown here is derived from an EMBL/GenBank/DDBJ whole genome shotgun (WGS) entry which is preliminary data.</text>
</comment>
<feature type="non-terminal residue" evidence="3">
    <location>
        <position position="1"/>
    </location>
</feature>
<sequence length="49" mass="5271">RWRTVRAAAGLADFHGHDMRHSCASFLAQQGATLLEIGSVLGHRSPAIT</sequence>
<proteinExistence type="predicted"/>
<dbReference type="SUPFAM" id="SSF56349">
    <property type="entry name" value="DNA breaking-rejoining enzymes"/>
    <property type="match status" value="1"/>
</dbReference>
<accession>T1AMT2</accession>
<keyword evidence="1" id="KW-0233">DNA recombination</keyword>
<feature type="domain" description="Tyr recombinase" evidence="2">
    <location>
        <begin position="1"/>
        <end position="49"/>
    </location>
</feature>
<dbReference type="EMBL" id="AUZX01007904">
    <property type="protein sequence ID" value="EQD57803.1"/>
    <property type="molecule type" value="Genomic_DNA"/>
</dbReference>
<dbReference type="Pfam" id="PF00589">
    <property type="entry name" value="Phage_integrase"/>
    <property type="match status" value="1"/>
</dbReference>
<dbReference type="GO" id="GO:0006310">
    <property type="term" value="P:DNA recombination"/>
    <property type="evidence" value="ECO:0007669"/>
    <property type="project" value="UniProtKB-KW"/>
</dbReference>
<evidence type="ECO:0000259" key="2">
    <source>
        <dbReference type="PROSITE" id="PS51898"/>
    </source>
</evidence>
<evidence type="ECO:0000313" key="3">
    <source>
        <dbReference type="EMBL" id="EQD57803.1"/>
    </source>
</evidence>
<dbReference type="AlphaFoldDB" id="T1AMT2"/>
<protein>
    <submittedName>
        <fullName evidence="3">Integrase, catalytic core, phage domain protein</fullName>
    </submittedName>
</protein>
<evidence type="ECO:0000256" key="1">
    <source>
        <dbReference type="ARBA" id="ARBA00023172"/>
    </source>
</evidence>
<dbReference type="InterPro" id="IPR013762">
    <property type="entry name" value="Integrase-like_cat_sf"/>
</dbReference>
<name>T1AMT2_9ZZZZ</name>
<reference evidence="3" key="1">
    <citation type="submission" date="2013-08" db="EMBL/GenBank/DDBJ databases">
        <authorList>
            <person name="Mendez C."/>
            <person name="Richter M."/>
            <person name="Ferrer M."/>
            <person name="Sanchez J."/>
        </authorList>
    </citation>
    <scope>NUCLEOTIDE SEQUENCE</scope>
</reference>
<organism evidence="3">
    <name type="scientific">mine drainage metagenome</name>
    <dbReference type="NCBI Taxonomy" id="410659"/>
    <lineage>
        <taxon>unclassified sequences</taxon>
        <taxon>metagenomes</taxon>
        <taxon>ecological metagenomes</taxon>
    </lineage>
</organism>